<accession>A0A5S9X2W9</accession>
<comment type="subcellular location">
    <subcellularLocation>
        <location evidence="1">Endoplasmic reticulum membrane</location>
        <topology evidence="1">Multi-pass membrane protein</topology>
    </subcellularLocation>
</comment>
<keyword evidence="5 6" id="KW-0472">Membrane</keyword>
<keyword evidence="4 6" id="KW-1133">Transmembrane helix</keyword>
<dbReference type="EMBL" id="CACRSJ010000105">
    <property type="protein sequence ID" value="VYS54044.1"/>
    <property type="molecule type" value="Genomic_DNA"/>
</dbReference>
<keyword evidence="3" id="KW-0256">Endoplasmic reticulum</keyword>
<dbReference type="OrthoDB" id="202672at2759"/>
<dbReference type="AlphaFoldDB" id="A0A654EXP1"/>
<keyword evidence="2 6" id="KW-0812">Transmembrane</keyword>
<evidence type="ECO:0000313" key="8">
    <source>
        <dbReference type="EMBL" id="VYS54044.1"/>
    </source>
</evidence>
<feature type="transmembrane region" description="Helical" evidence="6">
    <location>
        <begin position="26"/>
        <end position="43"/>
    </location>
</feature>
<dbReference type="GO" id="GO:0005789">
    <property type="term" value="C:endoplasmic reticulum membrane"/>
    <property type="evidence" value="ECO:0007669"/>
    <property type="project" value="UniProtKB-SubCell"/>
</dbReference>
<reference evidence="8 9" key="1">
    <citation type="submission" date="2019-11" db="EMBL/GenBank/DDBJ databases">
        <authorList>
            <person name="Jiao W.-B."/>
            <person name="Schneeberger K."/>
        </authorList>
    </citation>
    <scope>NUCLEOTIDE SEQUENCE [LARGE SCALE GENOMIC DNA]</scope>
    <source>
        <strain evidence="9">cv. An-1</strain>
        <strain evidence="10">cv. C24</strain>
    </source>
</reference>
<dbReference type="PANTHER" id="PTHR33727">
    <property type="entry name" value="OS07G0446900 PROTEIN"/>
    <property type="match status" value="1"/>
</dbReference>
<organism evidence="8 9">
    <name type="scientific">Arabidopsis thaliana</name>
    <name type="common">Mouse-ear cress</name>
    <dbReference type="NCBI Taxonomy" id="3702"/>
    <lineage>
        <taxon>Eukaryota</taxon>
        <taxon>Viridiplantae</taxon>
        <taxon>Streptophyta</taxon>
        <taxon>Embryophyta</taxon>
        <taxon>Tracheophyta</taxon>
        <taxon>Spermatophyta</taxon>
        <taxon>Magnoliopsida</taxon>
        <taxon>eudicotyledons</taxon>
        <taxon>Gunneridae</taxon>
        <taxon>Pentapetalae</taxon>
        <taxon>rosids</taxon>
        <taxon>malvids</taxon>
        <taxon>Brassicales</taxon>
        <taxon>Brassicaceae</taxon>
        <taxon>Camelineae</taxon>
        <taxon>Arabidopsis</taxon>
    </lineage>
</organism>
<dbReference type="EMBL" id="CACSHJ010000088">
    <property type="protein sequence ID" value="CAA0373728.1"/>
    <property type="molecule type" value="Genomic_DNA"/>
</dbReference>
<evidence type="ECO:0000313" key="9">
    <source>
        <dbReference type="Proteomes" id="UP000426265"/>
    </source>
</evidence>
<dbReference type="Proteomes" id="UP000426265">
    <property type="component" value="Unassembled WGS sequence"/>
</dbReference>
<gene>
    <name evidence="8" type="ORF">AN1_LOCUS9502</name>
    <name evidence="7" type="ORF">C24_LOCUS9352</name>
</gene>
<dbReference type="InterPro" id="IPR024512">
    <property type="entry name" value="Ser_palmitoyltrfase_ssu-like"/>
</dbReference>
<evidence type="ECO:0000256" key="1">
    <source>
        <dbReference type="ARBA" id="ARBA00004477"/>
    </source>
</evidence>
<evidence type="ECO:0000256" key="4">
    <source>
        <dbReference type="ARBA" id="ARBA00022989"/>
    </source>
</evidence>
<evidence type="ECO:0000256" key="5">
    <source>
        <dbReference type="ARBA" id="ARBA00023136"/>
    </source>
</evidence>
<evidence type="ECO:0000313" key="10">
    <source>
        <dbReference type="Proteomes" id="UP000434276"/>
    </source>
</evidence>
<dbReference type="Pfam" id="PF11779">
    <property type="entry name" value="SPT_ssu-like"/>
    <property type="match status" value="1"/>
</dbReference>
<evidence type="ECO:0000256" key="3">
    <source>
        <dbReference type="ARBA" id="ARBA00022824"/>
    </source>
</evidence>
<protein>
    <submittedName>
        <fullName evidence="8">Uncharacterized protein</fullName>
    </submittedName>
</protein>
<name>A0A654EXP1_ARATH</name>
<evidence type="ECO:0000256" key="2">
    <source>
        <dbReference type="ARBA" id="ARBA00022692"/>
    </source>
</evidence>
<evidence type="ECO:0000313" key="7">
    <source>
        <dbReference type="EMBL" id="CAA0373728.1"/>
    </source>
</evidence>
<accession>A0A654EXP1</accession>
<sequence length="99" mass="12146">MNWVQRKIYLYNVTFGLYMLDWWERYLFNSLVLILMWFILYNGSRYFSELCKRGLLEFALSYAFNSLNTEQSDFKQILWGFELRLCVKYAQKKHLKSLS</sequence>
<dbReference type="ExpressionAtlas" id="A0A654EXP1">
    <property type="expression patterns" value="baseline and differential"/>
</dbReference>
<dbReference type="Proteomes" id="UP000434276">
    <property type="component" value="Unassembled WGS sequence"/>
</dbReference>
<dbReference type="PANTHER" id="PTHR33727:SF5">
    <property type="entry name" value="PROTEIN, PUTATIVE (DUF3317)-RELATED"/>
    <property type="match status" value="1"/>
</dbReference>
<evidence type="ECO:0000256" key="6">
    <source>
        <dbReference type="SAM" id="Phobius"/>
    </source>
</evidence>
<proteinExistence type="predicted"/>